<dbReference type="InterPro" id="IPR008978">
    <property type="entry name" value="HSP20-like_chaperone"/>
</dbReference>
<gene>
    <name evidence="5" type="ORF">EDC23_2452</name>
</gene>
<evidence type="ECO:0000313" key="5">
    <source>
        <dbReference type="EMBL" id="TDX99665.1"/>
    </source>
</evidence>
<comment type="caution">
    <text evidence="5">The sequence shown here is derived from an EMBL/GenBank/DDBJ whole genome shotgun (WGS) entry which is preliminary data.</text>
</comment>
<name>A0A4R8IGG8_9GAMM</name>
<dbReference type="PROSITE" id="PS01031">
    <property type="entry name" value="SHSP"/>
    <property type="match status" value="1"/>
</dbReference>
<keyword evidence="1 5" id="KW-0346">Stress response</keyword>
<reference evidence="5 6" key="1">
    <citation type="submission" date="2019-03" db="EMBL/GenBank/DDBJ databases">
        <title>Genomic Encyclopedia of Type Strains, Phase IV (KMG-IV): sequencing the most valuable type-strain genomes for metagenomic binning, comparative biology and taxonomic classification.</title>
        <authorList>
            <person name="Goeker M."/>
        </authorList>
    </citation>
    <scope>NUCLEOTIDE SEQUENCE [LARGE SCALE GENOMIC DNA]</scope>
    <source>
        <strain evidence="5 6">DSM 16326</strain>
    </source>
</reference>
<dbReference type="InterPro" id="IPR002068">
    <property type="entry name" value="A-crystallin/Hsp20_dom"/>
</dbReference>
<dbReference type="CDD" id="cd06464">
    <property type="entry name" value="ACD_sHsps-like"/>
    <property type="match status" value="1"/>
</dbReference>
<dbReference type="Pfam" id="PF00011">
    <property type="entry name" value="HSP20"/>
    <property type="match status" value="1"/>
</dbReference>
<protein>
    <submittedName>
        <fullName evidence="5">Heat shock protein Hsp20</fullName>
    </submittedName>
</protein>
<dbReference type="Proteomes" id="UP000294914">
    <property type="component" value="Unassembled WGS sequence"/>
</dbReference>
<dbReference type="PANTHER" id="PTHR46733">
    <property type="entry name" value="26.5 KDA HEAT SHOCK PROTEIN, MITOCHONDRIAL"/>
    <property type="match status" value="1"/>
</dbReference>
<evidence type="ECO:0000256" key="2">
    <source>
        <dbReference type="PROSITE-ProRule" id="PRU00285"/>
    </source>
</evidence>
<dbReference type="PANTHER" id="PTHR46733:SF4">
    <property type="entry name" value="HEAT SHOCK PROTEIN 21, CHLOROPLASTIC"/>
    <property type="match status" value="1"/>
</dbReference>
<dbReference type="EMBL" id="SOQX01000007">
    <property type="protein sequence ID" value="TDX99665.1"/>
    <property type="molecule type" value="Genomic_DNA"/>
</dbReference>
<organism evidence="5 6">
    <name type="scientific">Thiohalophilus thiocyanatoxydans</name>
    <dbReference type="NCBI Taxonomy" id="381308"/>
    <lineage>
        <taxon>Bacteria</taxon>
        <taxon>Pseudomonadati</taxon>
        <taxon>Pseudomonadota</taxon>
        <taxon>Gammaproteobacteria</taxon>
        <taxon>Thiohalomonadales</taxon>
        <taxon>Thiohalophilaceae</taxon>
        <taxon>Thiohalophilus</taxon>
    </lineage>
</organism>
<dbReference type="OrthoDB" id="9792695at2"/>
<dbReference type="InterPro" id="IPR044587">
    <property type="entry name" value="HSP21-like"/>
</dbReference>
<feature type="domain" description="SHSP" evidence="4">
    <location>
        <begin position="55"/>
        <end position="166"/>
    </location>
</feature>
<sequence length="166" mass="18619">MNAMAELQQGLNRAWHSLSEGWTQLRDRAANAITRFNPVKHDGEVESAEDVGALRGARWSVLAAEVQDKGDDLVVRLEVPGMEADDFDIAVVDDYLLVRGEKRLQREQTEGDFHIRERAYGAFQRAVPLPTAVDQEKAKAQYKRGVLNVTLPKASHARRRKIEVGS</sequence>
<keyword evidence="6" id="KW-1185">Reference proteome</keyword>
<evidence type="ECO:0000256" key="3">
    <source>
        <dbReference type="RuleBase" id="RU003616"/>
    </source>
</evidence>
<dbReference type="RefSeq" id="WP_134084924.1">
    <property type="nucleotide sequence ID" value="NZ_SOQX01000007.1"/>
</dbReference>
<dbReference type="GO" id="GO:0009408">
    <property type="term" value="P:response to heat"/>
    <property type="evidence" value="ECO:0007669"/>
    <property type="project" value="InterPro"/>
</dbReference>
<evidence type="ECO:0000313" key="6">
    <source>
        <dbReference type="Proteomes" id="UP000294914"/>
    </source>
</evidence>
<dbReference type="Gene3D" id="2.60.40.790">
    <property type="match status" value="1"/>
</dbReference>
<dbReference type="AlphaFoldDB" id="A0A4R8IGG8"/>
<proteinExistence type="inferred from homology"/>
<evidence type="ECO:0000259" key="4">
    <source>
        <dbReference type="PROSITE" id="PS01031"/>
    </source>
</evidence>
<comment type="similarity">
    <text evidence="2 3">Belongs to the small heat shock protein (HSP20) family.</text>
</comment>
<dbReference type="SUPFAM" id="SSF49764">
    <property type="entry name" value="HSP20-like chaperones"/>
    <property type="match status" value="1"/>
</dbReference>
<evidence type="ECO:0000256" key="1">
    <source>
        <dbReference type="ARBA" id="ARBA00023016"/>
    </source>
</evidence>
<accession>A0A4R8IGG8</accession>